<evidence type="ECO:0000256" key="1">
    <source>
        <dbReference type="ARBA" id="ARBA00023125"/>
    </source>
</evidence>
<dbReference type="EMBL" id="SNZE01000007">
    <property type="protein sequence ID" value="TDR31809.1"/>
    <property type="molecule type" value="Genomic_DNA"/>
</dbReference>
<evidence type="ECO:0000259" key="2">
    <source>
        <dbReference type="PROSITE" id="PS50937"/>
    </source>
</evidence>
<dbReference type="CDD" id="cd04784">
    <property type="entry name" value="HTH_CadR-PbrR"/>
    <property type="match status" value="1"/>
</dbReference>
<dbReference type="PANTHER" id="PTHR30204">
    <property type="entry name" value="REDOX-CYCLING DRUG-SENSING TRANSCRIPTIONAL ACTIVATOR SOXR"/>
    <property type="match status" value="1"/>
</dbReference>
<dbReference type="GO" id="GO:0003700">
    <property type="term" value="F:DNA-binding transcription factor activity"/>
    <property type="evidence" value="ECO:0007669"/>
    <property type="project" value="InterPro"/>
</dbReference>
<dbReference type="OrthoDB" id="9808480at2"/>
<dbReference type="PANTHER" id="PTHR30204:SF92">
    <property type="entry name" value="HTH-TYPE TRANSCRIPTIONAL REGULATOR ZNTR"/>
    <property type="match status" value="1"/>
</dbReference>
<feature type="domain" description="HTH merR-type" evidence="2">
    <location>
        <begin position="1"/>
        <end position="69"/>
    </location>
</feature>
<keyword evidence="4" id="KW-1185">Reference proteome</keyword>
<organism evidence="3 4">
    <name type="scientific">Hydromonas duriensis</name>
    <dbReference type="NCBI Taxonomy" id="1527608"/>
    <lineage>
        <taxon>Bacteria</taxon>
        <taxon>Pseudomonadati</taxon>
        <taxon>Pseudomonadota</taxon>
        <taxon>Betaproteobacteria</taxon>
        <taxon>Burkholderiales</taxon>
        <taxon>Burkholderiaceae</taxon>
        <taxon>Hydromonas</taxon>
    </lineage>
</organism>
<dbReference type="AlphaFoldDB" id="A0A4R6Y8P9"/>
<reference evidence="3 4" key="1">
    <citation type="submission" date="2019-03" db="EMBL/GenBank/DDBJ databases">
        <title>Genomic Encyclopedia of Type Strains, Phase IV (KMG-IV): sequencing the most valuable type-strain genomes for metagenomic binning, comparative biology and taxonomic classification.</title>
        <authorList>
            <person name="Goeker M."/>
        </authorList>
    </citation>
    <scope>NUCLEOTIDE SEQUENCE [LARGE SCALE GENOMIC DNA]</scope>
    <source>
        <strain evidence="3 4">DSM 102852</strain>
    </source>
</reference>
<dbReference type="GO" id="GO:0045893">
    <property type="term" value="P:positive regulation of DNA-templated transcription"/>
    <property type="evidence" value="ECO:0007669"/>
    <property type="project" value="InterPro"/>
</dbReference>
<dbReference type="SMART" id="SM00422">
    <property type="entry name" value="HTH_MERR"/>
    <property type="match status" value="1"/>
</dbReference>
<dbReference type="Pfam" id="PF13411">
    <property type="entry name" value="MerR_1"/>
    <property type="match status" value="1"/>
</dbReference>
<evidence type="ECO:0000313" key="3">
    <source>
        <dbReference type="EMBL" id="TDR31809.1"/>
    </source>
</evidence>
<dbReference type="Gene3D" id="1.10.1660.10">
    <property type="match status" value="1"/>
</dbReference>
<dbReference type="Proteomes" id="UP000294480">
    <property type="component" value="Unassembled WGS sequence"/>
</dbReference>
<dbReference type="InterPro" id="IPR047057">
    <property type="entry name" value="MerR_fam"/>
</dbReference>
<proteinExistence type="predicted"/>
<dbReference type="RefSeq" id="WP_133619519.1">
    <property type="nucleotide sequence ID" value="NZ_SNZE01000007.1"/>
</dbReference>
<dbReference type="PRINTS" id="PR00040">
    <property type="entry name" value="HTHMERR"/>
</dbReference>
<evidence type="ECO:0000313" key="4">
    <source>
        <dbReference type="Proteomes" id="UP000294480"/>
    </source>
</evidence>
<gene>
    <name evidence="3" type="ORF">DFR44_10725</name>
</gene>
<dbReference type="InterPro" id="IPR000551">
    <property type="entry name" value="MerR-type_HTH_dom"/>
</dbReference>
<dbReference type="InterPro" id="IPR009061">
    <property type="entry name" value="DNA-bd_dom_put_sf"/>
</dbReference>
<dbReference type="GO" id="GO:0003677">
    <property type="term" value="F:DNA binding"/>
    <property type="evidence" value="ECO:0007669"/>
    <property type="project" value="UniProtKB-KW"/>
</dbReference>
<accession>A0A4R6Y8P9</accession>
<dbReference type="GO" id="GO:0046872">
    <property type="term" value="F:metal ion binding"/>
    <property type="evidence" value="ECO:0007669"/>
    <property type="project" value="InterPro"/>
</dbReference>
<dbReference type="InterPro" id="IPR011791">
    <property type="entry name" value="CadR-PbrR"/>
</dbReference>
<sequence length="142" mass="15939">MKISQLAAVTGVPAETIRYYEQQQLLPAPARLDNGYRMYTEKHVEQLAFIKHCRSLDMSIADTAQLLAFTIEPQTDCTKVNVLIEQQLQKIRARLASLIALEKQLTRLHYQCQHPDKSQNCGILHELVAAAHGEACACHTAV</sequence>
<dbReference type="SUPFAM" id="SSF46955">
    <property type="entry name" value="Putative DNA-binding domain"/>
    <property type="match status" value="1"/>
</dbReference>
<protein>
    <submittedName>
        <fullName evidence="3">Cd(II)/Pb(II)-responsive transcriptional regulator</fullName>
    </submittedName>
</protein>
<dbReference type="PROSITE" id="PS50937">
    <property type="entry name" value="HTH_MERR_2"/>
    <property type="match status" value="1"/>
</dbReference>
<name>A0A4R6Y8P9_9BURK</name>
<keyword evidence="1" id="KW-0238">DNA-binding</keyword>
<comment type="caution">
    <text evidence="3">The sequence shown here is derived from an EMBL/GenBank/DDBJ whole genome shotgun (WGS) entry which is preliminary data.</text>
</comment>